<evidence type="ECO:0000313" key="3">
    <source>
        <dbReference type="Proteomes" id="UP001234178"/>
    </source>
</evidence>
<reference evidence="2 3" key="1">
    <citation type="journal article" date="2023" name="Nucleic Acids Res.">
        <title>The hologenome of Daphnia magna reveals possible DNA methylation and microbiome-mediated evolution of the host genome.</title>
        <authorList>
            <person name="Chaturvedi A."/>
            <person name="Li X."/>
            <person name="Dhandapani V."/>
            <person name="Marshall H."/>
            <person name="Kissane S."/>
            <person name="Cuenca-Cambronero M."/>
            <person name="Asole G."/>
            <person name="Calvet F."/>
            <person name="Ruiz-Romero M."/>
            <person name="Marangio P."/>
            <person name="Guigo R."/>
            <person name="Rago D."/>
            <person name="Mirbahai L."/>
            <person name="Eastwood N."/>
            <person name="Colbourne J.K."/>
            <person name="Zhou J."/>
            <person name="Mallon E."/>
            <person name="Orsini L."/>
        </authorList>
    </citation>
    <scope>NUCLEOTIDE SEQUENCE [LARGE SCALE GENOMIC DNA]</scope>
    <source>
        <strain evidence="2">LRV0_1</strain>
    </source>
</reference>
<evidence type="ECO:0000256" key="1">
    <source>
        <dbReference type="SAM" id="MobiDB-lite"/>
    </source>
</evidence>
<proteinExistence type="predicted"/>
<dbReference type="EMBL" id="JAOYFB010000003">
    <property type="protein sequence ID" value="KAK4010615.1"/>
    <property type="molecule type" value="Genomic_DNA"/>
</dbReference>
<accession>A0ABQ9ZDJ8</accession>
<feature type="compositionally biased region" description="Low complexity" evidence="1">
    <location>
        <begin position="598"/>
        <end position="614"/>
    </location>
</feature>
<sequence>MGRLRRGHSLEVIFEDETTEFQPSIARLEEEELTDEWKSYRRLSRRQILVQQQEEFHEPSVQVTLCSQCCLATEMHDASQKADATPSASQLVGGGGGRRRNSTYLALACANAVSQGAMTRSLRQMFEGQPVRETQPLLSRAEIKQQIQAARLRRNSIAVLYPSSNSQSQSDIVTAVPAVVVDAVAAAAPNQPTLVPFESSPVQSAGPMDDAADASTDATTSQICIRCDKCSSILTSSPVALSVVINNKRNVSATQPPLVAEDKMEIKEKEQEEEDVPERNLSASKFPIPTNREVLEEELPKPDTVKKARCLFESSFIEANKNSGSNFSTLQHVKSNPSSKILRSESSMTLDRAGGRSSSAAGRPPFRWPSRQEHMRNRSPSPSPSPSPIPALHLPVKSHKIASTTLPSYYRSSPSLTQYRSSRHSLHSTDVESYASEGASDCWSSDLESEASYSSSGRDDLSDSLDGMRYISPDVMEKIRSYGMTLTFVNGKMVDEDEEDQDDEPQIIAKEAATRKVVQSIRSAGQSQPIPAQKKCQPPPAVAEPQPPKAMKQQDASSPQPRIVACLPKQEAEKSDNNNKTNSNMKVQFNNKMRHSSGESSASSGVSSGTNAGSDGSEYGSSPFASLKRTKSANADHTVERSPSPGPRQSGTRKAVGSSPFGCYSVVYSFSASARSPMYV</sequence>
<feature type="region of interest" description="Disordered" evidence="1">
    <location>
        <begin position="519"/>
        <end position="561"/>
    </location>
</feature>
<feature type="region of interest" description="Disordered" evidence="1">
    <location>
        <begin position="323"/>
        <end position="393"/>
    </location>
</feature>
<comment type="caution">
    <text evidence="2">The sequence shown here is derived from an EMBL/GenBank/DDBJ whole genome shotgun (WGS) entry which is preliminary data.</text>
</comment>
<protein>
    <submittedName>
        <fullName evidence="2">Uncharacterized protein</fullName>
    </submittedName>
</protein>
<dbReference type="Proteomes" id="UP001234178">
    <property type="component" value="Unassembled WGS sequence"/>
</dbReference>
<name>A0ABQ9ZDJ8_9CRUS</name>
<feature type="region of interest" description="Disordered" evidence="1">
    <location>
        <begin position="593"/>
        <end position="661"/>
    </location>
</feature>
<feature type="compositionally biased region" description="Polar residues" evidence="1">
    <location>
        <begin position="323"/>
        <end position="349"/>
    </location>
</feature>
<keyword evidence="3" id="KW-1185">Reference proteome</keyword>
<organism evidence="2 3">
    <name type="scientific">Daphnia magna</name>
    <dbReference type="NCBI Taxonomy" id="35525"/>
    <lineage>
        <taxon>Eukaryota</taxon>
        <taxon>Metazoa</taxon>
        <taxon>Ecdysozoa</taxon>
        <taxon>Arthropoda</taxon>
        <taxon>Crustacea</taxon>
        <taxon>Branchiopoda</taxon>
        <taxon>Diplostraca</taxon>
        <taxon>Cladocera</taxon>
        <taxon>Anomopoda</taxon>
        <taxon>Daphniidae</taxon>
        <taxon>Daphnia</taxon>
    </lineage>
</organism>
<evidence type="ECO:0000313" key="2">
    <source>
        <dbReference type="EMBL" id="KAK4010615.1"/>
    </source>
</evidence>
<gene>
    <name evidence="2" type="ORF">OUZ56_019755</name>
</gene>
<feature type="compositionally biased region" description="Pro residues" evidence="1">
    <location>
        <begin position="537"/>
        <end position="548"/>
    </location>
</feature>
<feature type="region of interest" description="Disordered" evidence="1">
    <location>
        <begin position="267"/>
        <end position="300"/>
    </location>
</feature>
<feature type="compositionally biased region" description="Polar residues" evidence="1">
    <location>
        <begin position="520"/>
        <end position="530"/>
    </location>
</feature>